<dbReference type="Proteomes" id="UP000092460">
    <property type="component" value="Unassembled WGS sequence"/>
</dbReference>
<evidence type="ECO:0000256" key="1">
    <source>
        <dbReference type="SAM" id="Phobius"/>
    </source>
</evidence>
<evidence type="ECO:0000259" key="2">
    <source>
        <dbReference type="Pfam" id="PF21174"/>
    </source>
</evidence>
<organism evidence="3 4">
    <name type="scientific">Glossina palpalis gambiensis</name>
    <dbReference type="NCBI Taxonomy" id="67801"/>
    <lineage>
        <taxon>Eukaryota</taxon>
        <taxon>Metazoa</taxon>
        <taxon>Ecdysozoa</taxon>
        <taxon>Arthropoda</taxon>
        <taxon>Hexapoda</taxon>
        <taxon>Insecta</taxon>
        <taxon>Pterygota</taxon>
        <taxon>Neoptera</taxon>
        <taxon>Endopterygota</taxon>
        <taxon>Diptera</taxon>
        <taxon>Brachycera</taxon>
        <taxon>Muscomorpha</taxon>
        <taxon>Hippoboscoidea</taxon>
        <taxon>Glossinidae</taxon>
        <taxon>Glossina</taxon>
    </lineage>
</organism>
<evidence type="ECO:0000313" key="3">
    <source>
        <dbReference type="EnsemblMetazoa" id="GPPI000206-PA"/>
    </source>
</evidence>
<dbReference type="InterPro" id="IPR059154">
    <property type="entry name" value="Glce_b_sandwich"/>
</dbReference>
<feature type="domain" description="D-glucuronyl C5-epimerase beta-sandwich" evidence="2">
    <location>
        <begin position="80"/>
        <end position="164"/>
    </location>
</feature>
<dbReference type="Pfam" id="PF21174">
    <property type="entry name" value="Glce_b_sandwich"/>
    <property type="match status" value="1"/>
</dbReference>
<feature type="transmembrane region" description="Helical" evidence="1">
    <location>
        <begin position="160"/>
        <end position="179"/>
    </location>
</feature>
<name>A0A1B0AKM4_9MUSC</name>
<evidence type="ECO:0000313" key="4">
    <source>
        <dbReference type="Proteomes" id="UP000092460"/>
    </source>
</evidence>
<dbReference type="EMBL" id="JXJN01026296">
    <property type="status" value="NOT_ANNOTATED_CDS"/>
    <property type="molecule type" value="Genomic_DNA"/>
</dbReference>
<keyword evidence="4" id="KW-1185">Reference proteome</keyword>
<keyword evidence="1" id="KW-0472">Membrane</keyword>
<dbReference type="STRING" id="67801.A0A1B0AKM4"/>
<keyword evidence="1" id="KW-0812">Transmembrane</keyword>
<sequence>YTTENRKTTHETLNRLLREYPKLVWCPRAASTNGQYKELACRLSSGSDCLRKTLQCVRRALKRLEGGRFSILLIAVCADMRTSSLMITVENHEAKHTYRTHYIAVDLLLNAQDANIYYGLDLQALNKLHHLIRDLQIDVQKGLALYGSKRSSIRAKRTDLGILVVSFWVWVWYCYLSIFSYSQRSHFSVSFSVIPFSMFQAVNRVEAK</sequence>
<protein>
    <recommendedName>
        <fullName evidence="2">D-glucuronyl C5-epimerase beta-sandwich domain-containing protein</fullName>
    </recommendedName>
</protein>
<reference evidence="4" key="1">
    <citation type="submission" date="2015-01" db="EMBL/GenBank/DDBJ databases">
        <authorList>
            <person name="Aksoy S."/>
            <person name="Warren W."/>
            <person name="Wilson R.K."/>
        </authorList>
    </citation>
    <scope>NUCLEOTIDE SEQUENCE [LARGE SCALE GENOMIC DNA]</scope>
    <source>
        <strain evidence="4">IAEA</strain>
    </source>
</reference>
<dbReference type="AlphaFoldDB" id="A0A1B0AKM4"/>
<dbReference type="EnsemblMetazoa" id="GPPI000206-RA">
    <property type="protein sequence ID" value="GPPI000206-PA"/>
    <property type="gene ID" value="GPPI000206"/>
</dbReference>
<dbReference type="VEuPathDB" id="VectorBase:GPPI000206"/>
<accession>A0A1B0AKM4</accession>
<keyword evidence="1" id="KW-1133">Transmembrane helix</keyword>
<reference evidence="3" key="2">
    <citation type="submission" date="2020-05" db="UniProtKB">
        <authorList>
            <consortium name="EnsemblMetazoa"/>
        </authorList>
    </citation>
    <scope>IDENTIFICATION</scope>
    <source>
        <strain evidence="3">IAEA</strain>
    </source>
</reference>
<proteinExistence type="predicted"/>